<protein>
    <submittedName>
        <fullName evidence="2">Uncharacterized protein</fullName>
    </submittedName>
</protein>
<name>A0ABQ9WGP0_SAGOE</name>
<dbReference type="Proteomes" id="UP001266305">
    <property type="component" value="Unassembled WGS sequence"/>
</dbReference>
<evidence type="ECO:0000313" key="2">
    <source>
        <dbReference type="EMBL" id="KAK2120806.1"/>
    </source>
</evidence>
<comment type="caution">
    <text evidence="2">The sequence shown here is derived from an EMBL/GenBank/DDBJ whole genome shotgun (WGS) entry which is preliminary data.</text>
</comment>
<proteinExistence type="predicted"/>
<organism evidence="2 3">
    <name type="scientific">Saguinus oedipus</name>
    <name type="common">Cotton-top tamarin</name>
    <name type="synonym">Oedipomidas oedipus</name>
    <dbReference type="NCBI Taxonomy" id="9490"/>
    <lineage>
        <taxon>Eukaryota</taxon>
        <taxon>Metazoa</taxon>
        <taxon>Chordata</taxon>
        <taxon>Craniata</taxon>
        <taxon>Vertebrata</taxon>
        <taxon>Euteleostomi</taxon>
        <taxon>Mammalia</taxon>
        <taxon>Eutheria</taxon>
        <taxon>Euarchontoglires</taxon>
        <taxon>Primates</taxon>
        <taxon>Haplorrhini</taxon>
        <taxon>Platyrrhini</taxon>
        <taxon>Cebidae</taxon>
        <taxon>Callitrichinae</taxon>
        <taxon>Saguinus</taxon>
    </lineage>
</organism>
<reference evidence="2 3" key="1">
    <citation type="submission" date="2023-05" db="EMBL/GenBank/DDBJ databases">
        <title>B98-5 Cell Line De Novo Hybrid Assembly: An Optical Mapping Approach.</title>
        <authorList>
            <person name="Kananen K."/>
            <person name="Auerbach J.A."/>
            <person name="Kautto E."/>
            <person name="Blachly J.S."/>
        </authorList>
    </citation>
    <scope>NUCLEOTIDE SEQUENCE [LARGE SCALE GENOMIC DNA]</scope>
    <source>
        <strain evidence="2">B95-8</strain>
        <tissue evidence="2">Cell line</tissue>
    </source>
</reference>
<evidence type="ECO:0000256" key="1">
    <source>
        <dbReference type="SAM" id="MobiDB-lite"/>
    </source>
</evidence>
<gene>
    <name evidence="2" type="ORF">P7K49_002192</name>
</gene>
<feature type="compositionally biased region" description="Basic residues" evidence="1">
    <location>
        <begin position="236"/>
        <end position="245"/>
    </location>
</feature>
<keyword evidence="3" id="KW-1185">Reference proteome</keyword>
<dbReference type="EMBL" id="JASSZA010000001">
    <property type="protein sequence ID" value="KAK2120806.1"/>
    <property type="molecule type" value="Genomic_DNA"/>
</dbReference>
<accession>A0ABQ9WGP0</accession>
<evidence type="ECO:0000313" key="3">
    <source>
        <dbReference type="Proteomes" id="UP001266305"/>
    </source>
</evidence>
<sequence length="245" mass="25704">MALLVTNTMGKKPSTWCGRTAQSTLQVDQRDPQSERSAACRVKTKSGALPIPKDRAADIAPSSAPCTEIMWAAAPRLGRQLDLAPKADLEEEIEWLRKGVPTGCPCSRPLTFEPPPSPQSRLTENEVVRPEDLPKGPRPHGVHGAGLQIHEDCAGHVLAACGNGRASARAGVAGSREGGRGRGWGLTGGLVVVHVDALQLQVAVPVVGARGVDAVLITDHLPELQGRPAGPGGPRLSHRGRCAGR</sequence>
<feature type="region of interest" description="Disordered" evidence="1">
    <location>
        <begin position="223"/>
        <end position="245"/>
    </location>
</feature>